<comment type="caution">
    <text evidence="1">The sequence shown here is derived from an EMBL/GenBank/DDBJ whole genome shotgun (WGS) entry which is preliminary data.</text>
</comment>
<dbReference type="RefSeq" id="WP_035449810.1">
    <property type="nucleotide sequence ID" value="NZ_JNHN01000098.1"/>
</dbReference>
<evidence type="ECO:0000313" key="2">
    <source>
        <dbReference type="Proteomes" id="UP000028013"/>
    </source>
</evidence>
<name>A0A078S7G1_BACUN</name>
<dbReference type="AlphaFoldDB" id="A0A078S7G1"/>
<dbReference type="EMBL" id="JNHN01000098">
    <property type="protein sequence ID" value="KDS56464.1"/>
    <property type="molecule type" value="Genomic_DNA"/>
</dbReference>
<dbReference type="PATRIC" id="fig|1339349.3.peg.917"/>
<reference evidence="1 2" key="1">
    <citation type="submission" date="2014-04" db="EMBL/GenBank/DDBJ databases">
        <authorList>
            <person name="Sears C."/>
            <person name="Carroll K."/>
            <person name="Sack B.R."/>
            <person name="Qadri F."/>
            <person name="Myers L.L."/>
            <person name="Chung G.-T."/>
            <person name="Escheverria P."/>
            <person name="Fraser C.M."/>
            <person name="Sadzewicz L."/>
            <person name="Shefchek K.A."/>
            <person name="Tallon L."/>
            <person name="Das S.P."/>
            <person name="Daugherty S."/>
            <person name="Mongodin E.F."/>
        </authorList>
    </citation>
    <scope>NUCLEOTIDE SEQUENCE [LARGE SCALE GENOMIC DNA]</scope>
    <source>
        <strain evidence="1 2">3978 T3 ii</strain>
    </source>
</reference>
<dbReference type="Gene3D" id="3.40.50.2020">
    <property type="match status" value="1"/>
</dbReference>
<dbReference type="GO" id="GO:0016740">
    <property type="term" value="F:transferase activity"/>
    <property type="evidence" value="ECO:0007669"/>
    <property type="project" value="UniProtKB-KW"/>
</dbReference>
<proteinExistence type="predicted"/>
<dbReference type="Proteomes" id="UP000028013">
    <property type="component" value="Unassembled WGS sequence"/>
</dbReference>
<protein>
    <submittedName>
        <fullName evidence="1">Phosphoribosyl transferase domain protein</fullName>
    </submittedName>
</protein>
<evidence type="ECO:0000313" key="1">
    <source>
        <dbReference type="EMBL" id="KDS56464.1"/>
    </source>
</evidence>
<dbReference type="InterPro" id="IPR029057">
    <property type="entry name" value="PRTase-like"/>
</dbReference>
<dbReference type="InterPro" id="IPR000836">
    <property type="entry name" value="PRTase_dom"/>
</dbReference>
<dbReference type="SUPFAM" id="SSF53271">
    <property type="entry name" value="PRTase-like"/>
    <property type="match status" value="1"/>
</dbReference>
<keyword evidence="1" id="KW-0808">Transferase</keyword>
<sequence length="186" mass="21242">MAAKRNIPEAWKNQWSKFMFNFFDYLPTKYEANKREWSIRRMIWDFKDGKRSASVAELVAKKMREQFGAEVCNVTLVCIPASSGEKNEIRYKAFAEEVARLTGCRNAYKAITIEGGRIAIHETKAAKTVQTVEVIKFDKRFFKGKKCLVFDDILTQGHSYARFACALETLGAEVLGGYFLGKTILL</sequence>
<dbReference type="CDD" id="cd06223">
    <property type="entry name" value="PRTases_typeI"/>
    <property type="match status" value="1"/>
</dbReference>
<accession>A0A078S7G1</accession>
<organism evidence="1 2">
    <name type="scientific">Bacteroides uniformis str. 3978 T3 ii</name>
    <dbReference type="NCBI Taxonomy" id="1339349"/>
    <lineage>
        <taxon>Bacteria</taxon>
        <taxon>Pseudomonadati</taxon>
        <taxon>Bacteroidota</taxon>
        <taxon>Bacteroidia</taxon>
        <taxon>Bacteroidales</taxon>
        <taxon>Bacteroidaceae</taxon>
        <taxon>Bacteroides</taxon>
    </lineage>
</organism>
<gene>
    <name evidence="1" type="ORF">M094_4113</name>
</gene>